<dbReference type="GO" id="GO:0032049">
    <property type="term" value="P:cardiolipin biosynthetic process"/>
    <property type="evidence" value="ECO:0007669"/>
    <property type="project" value="UniProtKB-ARBA"/>
</dbReference>
<dbReference type="Proteomes" id="UP000184245">
    <property type="component" value="Unassembled WGS sequence"/>
</dbReference>
<dbReference type="InterPro" id="IPR025202">
    <property type="entry name" value="PLD-like_dom"/>
</dbReference>
<dbReference type="EMBL" id="FQVI01000002">
    <property type="protein sequence ID" value="SHE48996.1"/>
    <property type="molecule type" value="Genomic_DNA"/>
</dbReference>
<accession>A0A1M4TX62</accession>
<dbReference type="SMART" id="SM00155">
    <property type="entry name" value="PLDc"/>
    <property type="match status" value="2"/>
</dbReference>
<dbReference type="OrthoDB" id="9814092at2"/>
<dbReference type="RefSeq" id="WP_072848909.1">
    <property type="nucleotide sequence ID" value="NZ_FQVI01000002.1"/>
</dbReference>
<keyword evidence="3" id="KW-1185">Reference proteome</keyword>
<dbReference type="CDD" id="cd09113">
    <property type="entry name" value="PLDc_ymdC_like_2"/>
    <property type="match status" value="1"/>
</dbReference>
<evidence type="ECO:0000313" key="2">
    <source>
        <dbReference type="EMBL" id="SHE48996.1"/>
    </source>
</evidence>
<feature type="domain" description="PLD phosphodiesterase" evidence="1">
    <location>
        <begin position="380"/>
        <end position="402"/>
    </location>
</feature>
<protein>
    <submittedName>
        <fullName evidence="2">Phosphatidylserine/phosphatidylglycerophosphate/cardiolipin synthase</fullName>
    </submittedName>
</protein>
<dbReference type="Pfam" id="PF13091">
    <property type="entry name" value="PLDc_2"/>
    <property type="match status" value="2"/>
</dbReference>
<dbReference type="AlphaFoldDB" id="A0A1M4TX62"/>
<organism evidence="2 3">
    <name type="scientific">Lactonifactor longoviformis DSM 17459</name>
    <dbReference type="NCBI Taxonomy" id="1122155"/>
    <lineage>
        <taxon>Bacteria</taxon>
        <taxon>Bacillati</taxon>
        <taxon>Bacillota</taxon>
        <taxon>Clostridia</taxon>
        <taxon>Eubacteriales</taxon>
        <taxon>Clostridiaceae</taxon>
        <taxon>Lactonifactor</taxon>
    </lineage>
</organism>
<gene>
    <name evidence="2" type="ORF">SAMN02745158_00616</name>
</gene>
<proteinExistence type="predicted"/>
<sequence>MRKKLKILLLLLLAVLLYEIVGACIPFIHTKKVKKTYSEKLNTESFGQRSAGSDWAQIAETNEEALDVRLAMFEEAKESIVISTFDIRPGKSTSDIFASLLAAADRGVRVQVIVDGLYGMLHMDGQGIFQAAGSHPNLEIRYYNKPNLLKPWTINGRMHDKYVLIDNKLLLMGGRNMFDYFIGNYPQKNKGYDREVLLYHQEEEGETSSENVILEVREYFQKIWNQECTRPVFEGKSREDRKTAEELEKLSLRYEKLSGTRGTGTDIDWTKELVPVKKATFVANPTNIGPKEPWVWYTMQQLMLEADSRVVIQTPYAVFSQDMYEGMEQLAKTVGNADMLINSTAVGDNFMASSDYTHNKGKVLETGVRVHEYFGEHSCHGKSILIDGDLSVVGSYNFDMRSTYVDTETMLVICGEEFNSLLEEKMDKLQAESLEVTGPDTYAEKDGVSQKELSPGKARLFWITSKLIQLVRYLA</sequence>
<dbReference type="InterPro" id="IPR001736">
    <property type="entry name" value="PLipase_D/transphosphatidylase"/>
</dbReference>
<dbReference type="STRING" id="1122155.SAMN02745158_00616"/>
<dbReference type="SUPFAM" id="SSF56024">
    <property type="entry name" value="Phospholipase D/nuclease"/>
    <property type="match status" value="2"/>
</dbReference>
<dbReference type="PROSITE" id="PS50035">
    <property type="entry name" value="PLD"/>
    <property type="match status" value="2"/>
</dbReference>
<evidence type="ECO:0000259" key="1">
    <source>
        <dbReference type="PROSITE" id="PS50035"/>
    </source>
</evidence>
<reference evidence="2 3" key="1">
    <citation type="submission" date="2016-11" db="EMBL/GenBank/DDBJ databases">
        <authorList>
            <person name="Jaros S."/>
            <person name="Januszkiewicz K."/>
            <person name="Wedrychowicz H."/>
        </authorList>
    </citation>
    <scope>NUCLEOTIDE SEQUENCE [LARGE SCALE GENOMIC DNA]</scope>
    <source>
        <strain evidence="2 3">DSM 17459</strain>
    </source>
</reference>
<feature type="domain" description="PLD phosphodiesterase" evidence="1">
    <location>
        <begin position="154"/>
        <end position="181"/>
    </location>
</feature>
<dbReference type="PANTHER" id="PTHR21248">
    <property type="entry name" value="CARDIOLIPIN SYNTHASE"/>
    <property type="match status" value="1"/>
</dbReference>
<dbReference type="Gene3D" id="3.30.870.10">
    <property type="entry name" value="Endonuclease Chain A"/>
    <property type="match status" value="2"/>
</dbReference>
<evidence type="ECO:0000313" key="3">
    <source>
        <dbReference type="Proteomes" id="UP000184245"/>
    </source>
</evidence>
<dbReference type="GO" id="GO:0030572">
    <property type="term" value="F:phosphatidyltransferase activity"/>
    <property type="evidence" value="ECO:0007669"/>
    <property type="project" value="UniProtKB-ARBA"/>
</dbReference>
<dbReference type="PANTHER" id="PTHR21248:SF12">
    <property type="entry name" value="CARDIOLIPIN SYNTHASE C"/>
    <property type="match status" value="1"/>
</dbReference>
<name>A0A1M4TX62_9CLOT</name>